<dbReference type="Gene3D" id="1.10.510.10">
    <property type="entry name" value="Transferase(Phosphotransferase) domain 1"/>
    <property type="match status" value="1"/>
</dbReference>
<dbReference type="AlphaFoldDB" id="A0A9N9JZU7"/>
<dbReference type="EMBL" id="CAJVQA010034126">
    <property type="protein sequence ID" value="CAG8805320.1"/>
    <property type="molecule type" value="Genomic_DNA"/>
</dbReference>
<feature type="non-terminal residue" evidence="1">
    <location>
        <position position="1"/>
    </location>
</feature>
<organism evidence="1 2">
    <name type="scientific">Cetraspora pellucida</name>
    <dbReference type="NCBI Taxonomy" id="1433469"/>
    <lineage>
        <taxon>Eukaryota</taxon>
        <taxon>Fungi</taxon>
        <taxon>Fungi incertae sedis</taxon>
        <taxon>Mucoromycota</taxon>
        <taxon>Glomeromycotina</taxon>
        <taxon>Glomeromycetes</taxon>
        <taxon>Diversisporales</taxon>
        <taxon>Gigasporaceae</taxon>
        <taxon>Cetraspora</taxon>
    </lineage>
</organism>
<feature type="non-terminal residue" evidence="1">
    <location>
        <position position="134"/>
    </location>
</feature>
<dbReference type="SUPFAM" id="SSF56112">
    <property type="entry name" value="Protein kinase-like (PK-like)"/>
    <property type="match status" value="1"/>
</dbReference>
<sequence>VLIYHDVPHDIHLARKIYRGLRPSIPTHVPKLITELIVKCWDAQSERRPNSKVIYDTINMWNDEVLSNKSTEFTKQIRDVDEVIEKFNISVSPDFKMHPEAIYSRRQLDSLYIADSDMHIDYLGSDIYTLAAVY</sequence>
<reference evidence="1" key="1">
    <citation type="submission" date="2021-06" db="EMBL/GenBank/DDBJ databases">
        <authorList>
            <person name="Kallberg Y."/>
            <person name="Tangrot J."/>
            <person name="Rosling A."/>
        </authorList>
    </citation>
    <scope>NUCLEOTIDE SEQUENCE</scope>
    <source>
        <strain evidence="1">FL966</strain>
    </source>
</reference>
<comment type="caution">
    <text evidence="1">The sequence shown here is derived from an EMBL/GenBank/DDBJ whole genome shotgun (WGS) entry which is preliminary data.</text>
</comment>
<dbReference type="Proteomes" id="UP000789759">
    <property type="component" value="Unassembled WGS sequence"/>
</dbReference>
<name>A0A9N9JZU7_9GLOM</name>
<keyword evidence="2" id="KW-1185">Reference proteome</keyword>
<gene>
    <name evidence="1" type="ORF">CPELLU_LOCUS18093</name>
</gene>
<dbReference type="InterPro" id="IPR011009">
    <property type="entry name" value="Kinase-like_dom_sf"/>
</dbReference>
<evidence type="ECO:0000313" key="1">
    <source>
        <dbReference type="EMBL" id="CAG8805320.1"/>
    </source>
</evidence>
<dbReference type="OrthoDB" id="2396740at2759"/>
<evidence type="ECO:0000313" key="2">
    <source>
        <dbReference type="Proteomes" id="UP000789759"/>
    </source>
</evidence>
<accession>A0A9N9JZU7</accession>
<protein>
    <submittedName>
        <fullName evidence="1">10331_t:CDS:1</fullName>
    </submittedName>
</protein>
<proteinExistence type="predicted"/>